<evidence type="ECO:0000313" key="2">
    <source>
        <dbReference type="EMBL" id="RAO04170.1"/>
    </source>
</evidence>
<protein>
    <submittedName>
        <fullName evidence="2">Uncharacterized protein</fullName>
    </submittedName>
</protein>
<dbReference type="AlphaFoldDB" id="A0A328N941"/>
<name>A0A328N941_9ACTN</name>
<gene>
    <name evidence="2" type="ORF">LAH08_01517</name>
    <name evidence="3" type="ORF">MED15_02758</name>
</gene>
<dbReference type="EMBL" id="PYAC01000010">
    <property type="protein sequence ID" value="RAO19599.1"/>
    <property type="molecule type" value="Genomic_DNA"/>
</dbReference>
<evidence type="ECO:0000256" key="1">
    <source>
        <dbReference type="SAM" id="MobiDB-lite"/>
    </source>
</evidence>
<dbReference type="Proteomes" id="UP000249045">
    <property type="component" value="Unassembled WGS sequence"/>
</dbReference>
<reference evidence="4 5" key="1">
    <citation type="submission" date="2018-03" db="EMBL/GenBank/DDBJ databases">
        <title>Defining the species Micromonospora saelicesensis and Micromonospora noduli under the framework of genomics.</title>
        <authorList>
            <person name="Riesco R."/>
            <person name="Trujillo M.E."/>
        </authorList>
    </citation>
    <scope>NUCLEOTIDE SEQUENCE [LARGE SCALE GENOMIC DNA]</scope>
    <source>
        <strain evidence="2 4">LAH08</strain>
        <strain evidence="3 5">MED15</strain>
    </source>
</reference>
<evidence type="ECO:0000313" key="5">
    <source>
        <dbReference type="Proteomes" id="UP000249045"/>
    </source>
</evidence>
<keyword evidence="5" id="KW-1185">Reference proteome</keyword>
<dbReference type="Proteomes" id="UP000248966">
    <property type="component" value="Unassembled WGS sequence"/>
</dbReference>
<organism evidence="2 4">
    <name type="scientific">Micromonospora noduli</name>
    <dbReference type="NCBI Taxonomy" id="709876"/>
    <lineage>
        <taxon>Bacteria</taxon>
        <taxon>Bacillati</taxon>
        <taxon>Actinomycetota</taxon>
        <taxon>Actinomycetes</taxon>
        <taxon>Micromonosporales</taxon>
        <taxon>Micromonosporaceae</taxon>
        <taxon>Micromonospora</taxon>
    </lineage>
</organism>
<sequence length="47" mass="4270">MAARVASDRVGPESADRAPGSVTGAAGAGPDVGAGYCSPGVGGGGPR</sequence>
<dbReference type="EMBL" id="PYAA01000008">
    <property type="protein sequence ID" value="RAO04170.1"/>
    <property type="molecule type" value="Genomic_DNA"/>
</dbReference>
<accession>A0A328N941</accession>
<proteinExistence type="predicted"/>
<evidence type="ECO:0000313" key="3">
    <source>
        <dbReference type="EMBL" id="RAO19599.1"/>
    </source>
</evidence>
<evidence type="ECO:0000313" key="4">
    <source>
        <dbReference type="Proteomes" id="UP000248966"/>
    </source>
</evidence>
<feature type="compositionally biased region" description="Basic and acidic residues" evidence="1">
    <location>
        <begin position="1"/>
        <end position="16"/>
    </location>
</feature>
<feature type="region of interest" description="Disordered" evidence="1">
    <location>
        <begin position="1"/>
        <end position="47"/>
    </location>
</feature>
<comment type="caution">
    <text evidence="2">The sequence shown here is derived from an EMBL/GenBank/DDBJ whole genome shotgun (WGS) entry which is preliminary data.</text>
</comment>